<accession>A0ABP8YIH8</accession>
<sequence length="194" mass="22151">MEGHDDPVRRAAQYRMDRESEREAAEAGRTGPAGDRAPGGPPSDEDETRRDAEQRRRDRVRRSMTDRARWVDTLVDQAMRRGDFDDLPSAGKPLRGIGGTHDPDWWLKNLVEREQVTGVLPPAQLRQESAAMDETLDRESDEAGVRRVVEDFNARVVDARRQLTGGPPVVTPTRDVDAEVRRWRERRRAQGIYE</sequence>
<evidence type="ECO:0000313" key="3">
    <source>
        <dbReference type="EMBL" id="GAA4731080.1"/>
    </source>
</evidence>
<feature type="compositionally biased region" description="Basic and acidic residues" evidence="1">
    <location>
        <begin position="1"/>
        <end position="26"/>
    </location>
</feature>
<name>A0ABP8YIH8_9MICO</name>
<keyword evidence="4" id="KW-1185">Reference proteome</keyword>
<dbReference type="InterPro" id="IPR018961">
    <property type="entry name" value="DnaJ_homolog_subfam-C_membr-28"/>
</dbReference>
<organism evidence="3 4">
    <name type="scientific">Isoptericola chiayiensis</name>
    <dbReference type="NCBI Taxonomy" id="579446"/>
    <lineage>
        <taxon>Bacteria</taxon>
        <taxon>Bacillati</taxon>
        <taxon>Actinomycetota</taxon>
        <taxon>Actinomycetes</taxon>
        <taxon>Micrococcales</taxon>
        <taxon>Promicromonosporaceae</taxon>
        <taxon>Isoptericola</taxon>
    </lineage>
</organism>
<feature type="region of interest" description="Disordered" evidence="1">
    <location>
        <begin position="1"/>
        <end position="67"/>
    </location>
</feature>
<dbReference type="EMBL" id="BAABID010000010">
    <property type="protein sequence ID" value="GAA4731080.1"/>
    <property type="molecule type" value="Genomic_DNA"/>
</dbReference>
<proteinExistence type="predicted"/>
<evidence type="ECO:0000313" key="4">
    <source>
        <dbReference type="Proteomes" id="UP001500956"/>
    </source>
</evidence>
<dbReference type="Pfam" id="PF09350">
    <property type="entry name" value="DJC28_CD"/>
    <property type="match status" value="1"/>
</dbReference>
<feature type="region of interest" description="Disordered" evidence="1">
    <location>
        <begin position="82"/>
        <end position="101"/>
    </location>
</feature>
<evidence type="ECO:0000256" key="1">
    <source>
        <dbReference type="SAM" id="MobiDB-lite"/>
    </source>
</evidence>
<dbReference type="RefSeq" id="WP_343037397.1">
    <property type="nucleotide sequence ID" value="NZ_BAABID010000010.1"/>
</dbReference>
<gene>
    <name evidence="3" type="ORF">GCM10023216_23810</name>
</gene>
<feature type="compositionally biased region" description="Low complexity" evidence="1">
    <location>
        <begin position="27"/>
        <end position="38"/>
    </location>
</feature>
<feature type="domain" description="DnaJ homologue subfamily C member 28 conserved" evidence="2">
    <location>
        <begin position="70"/>
        <end position="136"/>
    </location>
</feature>
<feature type="region of interest" description="Disordered" evidence="1">
    <location>
        <begin position="119"/>
        <end position="142"/>
    </location>
</feature>
<feature type="compositionally biased region" description="Basic and acidic residues" evidence="1">
    <location>
        <begin position="47"/>
        <end position="67"/>
    </location>
</feature>
<comment type="caution">
    <text evidence="3">The sequence shown here is derived from an EMBL/GenBank/DDBJ whole genome shotgun (WGS) entry which is preliminary data.</text>
</comment>
<reference evidence="4" key="1">
    <citation type="journal article" date="2019" name="Int. J. Syst. Evol. Microbiol.">
        <title>The Global Catalogue of Microorganisms (GCM) 10K type strain sequencing project: providing services to taxonomists for standard genome sequencing and annotation.</title>
        <authorList>
            <consortium name="The Broad Institute Genomics Platform"/>
            <consortium name="The Broad Institute Genome Sequencing Center for Infectious Disease"/>
            <person name="Wu L."/>
            <person name="Ma J."/>
        </authorList>
    </citation>
    <scope>NUCLEOTIDE SEQUENCE [LARGE SCALE GENOMIC DNA]</scope>
    <source>
        <strain evidence="4">JCM 18063</strain>
    </source>
</reference>
<protein>
    <recommendedName>
        <fullName evidence="2">DnaJ homologue subfamily C member 28 conserved domain-containing protein</fullName>
    </recommendedName>
</protein>
<dbReference type="Proteomes" id="UP001500956">
    <property type="component" value="Unassembled WGS sequence"/>
</dbReference>
<evidence type="ECO:0000259" key="2">
    <source>
        <dbReference type="Pfam" id="PF09350"/>
    </source>
</evidence>